<feature type="chain" id="PRO_5044756796" description="Secreted protein" evidence="2">
    <location>
        <begin position="30"/>
        <end position="179"/>
    </location>
</feature>
<gene>
    <name evidence="3" type="ORF">NP493_882g01014</name>
</gene>
<keyword evidence="2" id="KW-0732">Signal</keyword>
<dbReference type="Proteomes" id="UP001209878">
    <property type="component" value="Unassembled WGS sequence"/>
</dbReference>
<dbReference type="EMBL" id="JAODUO010000882">
    <property type="protein sequence ID" value="KAK2173358.1"/>
    <property type="molecule type" value="Genomic_DNA"/>
</dbReference>
<feature type="region of interest" description="Disordered" evidence="1">
    <location>
        <begin position="142"/>
        <end position="161"/>
    </location>
</feature>
<feature type="signal peptide" evidence="2">
    <location>
        <begin position="1"/>
        <end position="29"/>
    </location>
</feature>
<name>A0AAD9KKR6_RIDPI</name>
<evidence type="ECO:0008006" key="5">
    <source>
        <dbReference type="Google" id="ProtNLM"/>
    </source>
</evidence>
<evidence type="ECO:0000256" key="2">
    <source>
        <dbReference type="SAM" id="SignalP"/>
    </source>
</evidence>
<reference evidence="3" key="1">
    <citation type="journal article" date="2023" name="Mol. Biol. Evol.">
        <title>Third-Generation Sequencing Reveals the Adaptive Role of the Epigenome in Three Deep-Sea Polychaetes.</title>
        <authorList>
            <person name="Perez M."/>
            <person name="Aroh O."/>
            <person name="Sun Y."/>
            <person name="Lan Y."/>
            <person name="Juniper S.K."/>
            <person name="Young C.R."/>
            <person name="Angers B."/>
            <person name="Qian P.Y."/>
        </authorList>
    </citation>
    <scope>NUCLEOTIDE SEQUENCE</scope>
    <source>
        <strain evidence="3">R07B-5</strain>
    </source>
</reference>
<proteinExistence type="predicted"/>
<dbReference type="AlphaFoldDB" id="A0AAD9KKR6"/>
<accession>A0AAD9KKR6</accession>
<evidence type="ECO:0000313" key="4">
    <source>
        <dbReference type="Proteomes" id="UP001209878"/>
    </source>
</evidence>
<evidence type="ECO:0000313" key="3">
    <source>
        <dbReference type="EMBL" id="KAK2173358.1"/>
    </source>
</evidence>
<evidence type="ECO:0000256" key="1">
    <source>
        <dbReference type="SAM" id="MobiDB-lite"/>
    </source>
</evidence>
<keyword evidence="4" id="KW-1185">Reference proteome</keyword>
<comment type="caution">
    <text evidence="3">The sequence shown here is derived from an EMBL/GenBank/DDBJ whole genome shotgun (WGS) entry which is preliminary data.</text>
</comment>
<protein>
    <recommendedName>
        <fullName evidence="5">Secreted protein</fullName>
    </recommendedName>
</protein>
<organism evidence="3 4">
    <name type="scientific">Ridgeia piscesae</name>
    <name type="common">Tubeworm</name>
    <dbReference type="NCBI Taxonomy" id="27915"/>
    <lineage>
        <taxon>Eukaryota</taxon>
        <taxon>Metazoa</taxon>
        <taxon>Spiralia</taxon>
        <taxon>Lophotrochozoa</taxon>
        <taxon>Annelida</taxon>
        <taxon>Polychaeta</taxon>
        <taxon>Sedentaria</taxon>
        <taxon>Canalipalpata</taxon>
        <taxon>Sabellida</taxon>
        <taxon>Siboglinidae</taxon>
        <taxon>Ridgeia</taxon>
    </lineage>
</organism>
<dbReference type="PROSITE" id="PS51257">
    <property type="entry name" value="PROKAR_LIPOPROTEIN"/>
    <property type="match status" value="1"/>
</dbReference>
<sequence length="179" mass="19843">MRNKPDCALLVRILLVLGVLVFCACPVTSFHTSAVETSRDYLDTVREPYRQSTEAKDTPYERTYVFTRLVKTALKQHKRSSRNDVVTTQEIRGKRLGVLGLDNLDFTATTFDNARKQHDRGTEGGGSRGLSRQRMLGSMFGGGGGGLQLPTGSGRLSSSASMDDVREMIRNLMNAGRRR</sequence>